<name>V6LWJ2_9EUKA</name>
<dbReference type="EMBL" id="KI546006">
    <property type="protein sequence ID" value="EST48081.1"/>
    <property type="molecule type" value="Genomic_DNA"/>
</dbReference>
<dbReference type="VEuPathDB" id="GiardiaDB:SS50377_20553"/>
<gene>
    <name evidence="1" type="ORF">SS50377_11779</name>
    <name evidence="2" type="ORF">SS50377_20553</name>
</gene>
<dbReference type="EMBL" id="AUWU02000001">
    <property type="protein sequence ID" value="KAH0577202.1"/>
    <property type="molecule type" value="Genomic_DNA"/>
</dbReference>
<protein>
    <submittedName>
        <fullName evidence="1">Uncharacterized protein</fullName>
    </submittedName>
</protein>
<evidence type="ECO:0000313" key="1">
    <source>
        <dbReference type="EMBL" id="EST48081.1"/>
    </source>
</evidence>
<organism evidence="1">
    <name type="scientific">Spironucleus salmonicida</name>
    <dbReference type="NCBI Taxonomy" id="348837"/>
    <lineage>
        <taxon>Eukaryota</taxon>
        <taxon>Metamonada</taxon>
        <taxon>Diplomonadida</taxon>
        <taxon>Hexamitidae</taxon>
        <taxon>Hexamitinae</taxon>
        <taxon>Spironucleus</taxon>
    </lineage>
</organism>
<dbReference type="AlphaFoldDB" id="V6LWJ2"/>
<proteinExistence type="predicted"/>
<reference evidence="2" key="2">
    <citation type="submission" date="2020-12" db="EMBL/GenBank/DDBJ databases">
        <title>New Spironucleus salmonicida genome in near-complete chromosomes.</title>
        <authorList>
            <person name="Xu F."/>
            <person name="Kurt Z."/>
            <person name="Jimenez-Gonzalez A."/>
            <person name="Astvaldsson A."/>
            <person name="Andersson J.O."/>
            <person name="Svard S.G."/>
        </authorList>
    </citation>
    <scope>NUCLEOTIDE SEQUENCE</scope>
    <source>
        <strain evidence="2">ATCC 50377</strain>
    </source>
</reference>
<reference evidence="1 2" key="1">
    <citation type="journal article" date="2014" name="PLoS Genet.">
        <title>The Genome of Spironucleus salmonicida Highlights a Fish Pathogen Adapted to Fluctuating Environments.</title>
        <authorList>
            <person name="Xu F."/>
            <person name="Jerlstrom-Hultqvist J."/>
            <person name="Einarsson E."/>
            <person name="Astvaldsson A."/>
            <person name="Svard S.G."/>
            <person name="Andersson J.O."/>
        </authorList>
    </citation>
    <scope>NUCLEOTIDE SEQUENCE</scope>
    <source>
        <strain evidence="2">ATCC 50377</strain>
    </source>
</reference>
<evidence type="ECO:0000313" key="3">
    <source>
        <dbReference type="Proteomes" id="UP000018208"/>
    </source>
</evidence>
<evidence type="ECO:0000313" key="2">
    <source>
        <dbReference type="EMBL" id="KAH0577202.1"/>
    </source>
</evidence>
<dbReference type="Proteomes" id="UP000018208">
    <property type="component" value="Unassembled WGS sequence"/>
</dbReference>
<accession>V6LWJ2</accession>
<sequence length="152" mass="17298">MPRPEAQIIQHLILIAHTRSARTPFNNLTPNASYNLYKKSLSSSSYDRILALAVSSALQSRKYTETVIAYLQELLDALPVRERLQRENLAAIFRPVSETSASSVRILRVDEISVFSKQDVLDALRSVDEALWRAVCRRLQLVEVAEEMQRTV</sequence>
<keyword evidence="3" id="KW-1185">Reference proteome</keyword>